<dbReference type="EMBL" id="JBELPZ010000023">
    <property type="protein sequence ID" value="MFL9845850.1"/>
    <property type="molecule type" value="Genomic_DNA"/>
</dbReference>
<dbReference type="InterPro" id="IPR024930">
    <property type="entry name" value="Skp_dom_sf"/>
</dbReference>
<comment type="caution">
    <text evidence="4">The sequence shown here is derived from an EMBL/GenBank/DDBJ whole genome shotgun (WGS) entry which is preliminary data.</text>
</comment>
<feature type="region of interest" description="Disordered" evidence="3">
    <location>
        <begin position="174"/>
        <end position="193"/>
    </location>
</feature>
<accession>A0ABW8Z2P1</accession>
<sequence>MKKTLLIVGFALALFSCDKQQSSEAGMKTAYVDIAKLSKDYEAFKDLESQSKIKEGEMGRELQADVKQYQEDRAAAEHQAATKGPQWVQLKAQEFQKREQDITAKQQQMAQNLQEEFGAKNDSAVNVMKKYIGNYGKEKGYDYIYSTSDISSIIYAKEGYDLTDEILKALNEEYKKNHPDVEKPAKDETPETK</sequence>
<evidence type="ECO:0000256" key="2">
    <source>
        <dbReference type="ARBA" id="ARBA00022729"/>
    </source>
</evidence>
<protein>
    <submittedName>
        <fullName evidence="4">OmpH family outer membrane protein</fullName>
    </submittedName>
</protein>
<dbReference type="PANTHER" id="PTHR35089:SF1">
    <property type="entry name" value="CHAPERONE PROTEIN SKP"/>
    <property type="match status" value="1"/>
</dbReference>
<comment type="similarity">
    <text evidence="1">Belongs to the Skp family.</text>
</comment>
<dbReference type="SMART" id="SM00935">
    <property type="entry name" value="OmpH"/>
    <property type="match status" value="1"/>
</dbReference>
<organism evidence="4 5">
    <name type="scientific">Flavobacterium rhizosphaerae</name>
    <dbReference type="NCBI Taxonomy" id="3163298"/>
    <lineage>
        <taxon>Bacteria</taxon>
        <taxon>Pseudomonadati</taxon>
        <taxon>Bacteroidota</taxon>
        <taxon>Flavobacteriia</taxon>
        <taxon>Flavobacteriales</taxon>
        <taxon>Flavobacteriaceae</taxon>
        <taxon>Flavobacterium</taxon>
    </lineage>
</organism>
<proteinExistence type="inferred from homology"/>
<evidence type="ECO:0000313" key="4">
    <source>
        <dbReference type="EMBL" id="MFL9845850.1"/>
    </source>
</evidence>
<keyword evidence="5" id="KW-1185">Reference proteome</keyword>
<dbReference type="PROSITE" id="PS51257">
    <property type="entry name" value="PROKAR_LIPOPROTEIN"/>
    <property type="match status" value="1"/>
</dbReference>
<dbReference type="RefSeq" id="WP_408086128.1">
    <property type="nucleotide sequence ID" value="NZ_JBELPZ010000023.1"/>
</dbReference>
<evidence type="ECO:0000313" key="5">
    <source>
        <dbReference type="Proteomes" id="UP001629156"/>
    </source>
</evidence>
<evidence type="ECO:0000256" key="3">
    <source>
        <dbReference type="SAM" id="MobiDB-lite"/>
    </source>
</evidence>
<evidence type="ECO:0000256" key="1">
    <source>
        <dbReference type="ARBA" id="ARBA00009091"/>
    </source>
</evidence>
<dbReference type="Gene3D" id="3.30.910.20">
    <property type="entry name" value="Skp domain"/>
    <property type="match status" value="1"/>
</dbReference>
<dbReference type="Pfam" id="PF03938">
    <property type="entry name" value="OmpH"/>
    <property type="match status" value="1"/>
</dbReference>
<dbReference type="Proteomes" id="UP001629156">
    <property type="component" value="Unassembled WGS sequence"/>
</dbReference>
<keyword evidence="2" id="KW-0732">Signal</keyword>
<dbReference type="PANTHER" id="PTHR35089">
    <property type="entry name" value="CHAPERONE PROTEIN SKP"/>
    <property type="match status" value="1"/>
</dbReference>
<dbReference type="SUPFAM" id="SSF111384">
    <property type="entry name" value="OmpH-like"/>
    <property type="match status" value="1"/>
</dbReference>
<name>A0ABW8Z2P1_9FLAO</name>
<gene>
    <name evidence="4" type="ORF">ABS766_15625</name>
</gene>
<dbReference type="InterPro" id="IPR005632">
    <property type="entry name" value="Chaperone_Skp"/>
</dbReference>
<reference evidence="4 5" key="1">
    <citation type="submission" date="2024-06" db="EMBL/GenBank/DDBJ databases">
        <authorList>
            <person name="Kaempfer P."/>
            <person name="Viver T."/>
        </authorList>
    </citation>
    <scope>NUCLEOTIDE SEQUENCE [LARGE SCALE GENOMIC DNA]</scope>
    <source>
        <strain evidence="4 5">ST-119</strain>
    </source>
</reference>